<organism evidence="1 2">
    <name type="scientific">Vibrio thalassae</name>
    <dbReference type="NCBI Taxonomy" id="1243014"/>
    <lineage>
        <taxon>Bacteria</taxon>
        <taxon>Pseudomonadati</taxon>
        <taxon>Pseudomonadota</taxon>
        <taxon>Gammaproteobacteria</taxon>
        <taxon>Vibrionales</taxon>
        <taxon>Vibrionaceae</taxon>
        <taxon>Vibrio</taxon>
    </lineage>
</organism>
<keyword evidence="2" id="KW-1185">Reference proteome</keyword>
<accession>A0A240EGS5</accession>
<name>A0A240EGS5_9VIBR</name>
<proteinExistence type="predicted"/>
<evidence type="ECO:0000313" key="1">
    <source>
        <dbReference type="EMBL" id="SNX47888.1"/>
    </source>
</evidence>
<dbReference type="AlphaFoldDB" id="A0A240EGS5"/>
<evidence type="ECO:0000313" key="2">
    <source>
        <dbReference type="Proteomes" id="UP000219336"/>
    </source>
</evidence>
<gene>
    <name evidence="1" type="ORF">VTH8203_01503</name>
</gene>
<dbReference type="OrthoDB" id="6624922at2"/>
<dbReference type="RefSeq" id="WP_096993116.1">
    <property type="nucleotide sequence ID" value="NZ_JBHSII010000006.1"/>
</dbReference>
<dbReference type="Proteomes" id="UP000219336">
    <property type="component" value="Unassembled WGS sequence"/>
</dbReference>
<protein>
    <submittedName>
        <fullName evidence="1">Uncharacterized protein</fullName>
    </submittedName>
</protein>
<reference evidence="2" key="1">
    <citation type="submission" date="2016-06" db="EMBL/GenBank/DDBJ databases">
        <authorList>
            <person name="Rodrigo-Torres L."/>
            <person name="Arahal R.D."/>
            <person name="Lucena T."/>
        </authorList>
    </citation>
    <scope>NUCLEOTIDE SEQUENCE [LARGE SCALE GENOMIC DNA]</scope>
    <source>
        <strain evidence="2">CECT8203</strain>
    </source>
</reference>
<dbReference type="EMBL" id="OANU01000015">
    <property type="protein sequence ID" value="SNX47888.1"/>
    <property type="molecule type" value="Genomic_DNA"/>
</dbReference>
<sequence>MDVNKLKATIDWLYENSNYGDCSYREYDFSRDLKIAEKYAEKTSEFIFISRPSGTMLFPVAVGINPIHATYHSTHEDCECYLIDSQLKVKDISAEKVAELANRQPTLPSDREGIINTVKAILSDSNVKMSGLISCSIESTDVVVWSRYIQWFKTCDHPVMEAFLNNALARLSKAA</sequence>